<gene>
    <name evidence="2" type="ORF">GSOID_T00025572001</name>
</gene>
<reference evidence="2" key="1">
    <citation type="journal article" date="2010" name="Science">
        <title>Plasticity of animal genome architecture unmasked by rapid evolution of a pelagic tunicate.</title>
        <authorList>
            <person name="Denoeud F."/>
            <person name="Henriet S."/>
            <person name="Mungpakdee S."/>
            <person name="Aury J.M."/>
            <person name="Da Silva C."/>
            <person name="Brinkmann H."/>
            <person name="Mikhaleva J."/>
            <person name="Olsen L.C."/>
            <person name="Jubin C."/>
            <person name="Canestro C."/>
            <person name="Bouquet J.M."/>
            <person name="Danks G."/>
            <person name="Poulain J."/>
            <person name="Campsteijn C."/>
            <person name="Adamski M."/>
            <person name="Cross I."/>
            <person name="Yadetie F."/>
            <person name="Muffato M."/>
            <person name="Louis A."/>
            <person name="Butcher S."/>
            <person name="Tsagkogeorga G."/>
            <person name="Konrad A."/>
            <person name="Singh S."/>
            <person name="Jensen M.F."/>
            <person name="Cong E.H."/>
            <person name="Eikeseth-Otteraa H."/>
            <person name="Noel B."/>
            <person name="Anthouard V."/>
            <person name="Porcel B.M."/>
            <person name="Kachouri-Lafond R."/>
            <person name="Nishino A."/>
            <person name="Ugolini M."/>
            <person name="Chourrout P."/>
            <person name="Nishida H."/>
            <person name="Aasland R."/>
            <person name="Huzurbazar S."/>
            <person name="Westhof E."/>
            <person name="Delsuc F."/>
            <person name="Lehrach H."/>
            <person name="Reinhardt R."/>
            <person name="Weissenbach J."/>
            <person name="Roy S.W."/>
            <person name="Artiguenave F."/>
            <person name="Postlethwait J.H."/>
            <person name="Manak J.R."/>
            <person name="Thompson E.M."/>
            <person name="Jaillon O."/>
            <person name="Du Pasquier L."/>
            <person name="Boudinot P."/>
            <person name="Liberles D.A."/>
            <person name="Volff J.N."/>
            <person name="Philippe H."/>
            <person name="Lenhard B."/>
            <person name="Roest Crollius H."/>
            <person name="Wincker P."/>
            <person name="Chourrout D."/>
        </authorList>
    </citation>
    <scope>NUCLEOTIDE SEQUENCE [LARGE SCALE GENOMIC DNA]</scope>
</reference>
<evidence type="ECO:0000313" key="2">
    <source>
        <dbReference type="EMBL" id="CBY31655.1"/>
    </source>
</evidence>
<proteinExistence type="predicted"/>
<sequence>MEARLREINAQVEKMIVLLGGEISQEQQPEVVQEYKEDPMPQEEPEEHPALPEACLPHVPEETEPVACEEGEVEIAVCSATTNEEPKAVVDDDETTEEMFKKSAEAGLAVRQ</sequence>
<dbReference type="EMBL" id="FN654312">
    <property type="protein sequence ID" value="CBY31655.1"/>
    <property type="molecule type" value="Genomic_DNA"/>
</dbReference>
<dbReference type="AlphaFoldDB" id="E4Y7Q5"/>
<name>E4Y7Q5_OIKDI</name>
<protein>
    <submittedName>
        <fullName evidence="2">Uncharacterized protein</fullName>
    </submittedName>
</protein>
<evidence type="ECO:0000256" key="1">
    <source>
        <dbReference type="SAM" id="MobiDB-lite"/>
    </source>
</evidence>
<organism evidence="2">
    <name type="scientific">Oikopleura dioica</name>
    <name type="common">Tunicate</name>
    <dbReference type="NCBI Taxonomy" id="34765"/>
    <lineage>
        <taxon>Eukaryota</taxon>
        <taxon>Metazoa</taxon>
        <taxon>Chordata</taxon>
        <taxon>Tunicata</taxon>
        <taxon>Appendicularia</taxon>
        <taxon>Copelata</taxon>
        <taxon>Oikopleuridae</taxon>
        <taxon>Oikopleura</taxon>
    </lineage>
</organism>
<dbReference type="Proteomes" id="UP000011014">
    <property type="component" value="Unassembled WGS sequence"/>
</dbReference>
<feature type="region of interest" description="Disordered" evidence="1">
    <location>
        <begin position="28"/>
        <end position="49"/>
    </location>
</feature>
<accession>E4Y7Q5</accession>